<evidence type="ECO:0000256" key="6">
    <source>
        <dbReference type="ARBA" id="ARBA00023136"/>
    </source>
</evidence>
<dbReference type="InterPro" id="IPR045275">
    <property type="entry name" value="MscS_archaea/bacteria_type"/>
</dbReference>
<reference evidence="10" key="2">
    <citation type="submission" date="2024-05" db="EMBL/GenBank/DDBJ databases">
        <title>Rhodohalobacter halophilus gen. nov., sp. nov., a moderately halophilic member of the family Balneolaceae.</title>
        <authorList>
            <person name="Xia J."/>
        </authorList>
    </citation>
    <scope>NUCLEOTIDE SEQUENCE</scope>
    <source>
        <strain evidence="10">WB101</strain>
    </source>
</reference>
<feature type="transmembrane region" description="Helical" evidence="7">
    <location>
        <begin position="87"/>
        <end position="105"/>
    </location>
</feature>
<evidence type="ECO:0000256" key="1">
    <source>
        <dbReference type="ARBA" id="ARBA00004651"/>
    </source>
</evidence>
<dbReference type="EMBL" id="JAKLWS010000019">
    <property type="protein sequence ID" value="MCG2589661.1"/>
    <property type="molecule type" value="Genomic_DNA"/>
</dbReference>
<evidence type="ECO:0000259" key="8">
    <source>
        <dbReference type="Pfam" id="PF00924"/>
    </source>
</evidence>
<feature type="transmembrane region" description="Helical" evidence="7">
    <location>
        <begin position="60"/>
        <end position="81"/>
    </location>
</feature>
<evidence type="ECO:0000256" key="5">
    <source>
        <dbReference type="ARBA" id="ARBA00022989"/>
    </source>
</evidence>
<dbReference type="RefSeq" id="WP_237855021.1">
    <property type="nucleotide sequence ID" value="NZ_JAKLWS010000019.1"/>
</dbReference>
<comment type="similarity">
    <text evidence="2">Belongs to the MscS (TC 1.A.23) family.</text>
</comment>
<organism evidence="10 11">
    <name type="scientific">Rhodohalobacter sulfatireducens</name>
    <dbReference type="NCBI Taxonomy" id="2911366"/>
    <lineage>
        <taxon>Bacteria</taxon>
        <taxon>Pseudomonadati</taxon>
        <taxon>Balneolota</taxon>
        <taxon>Balneolia</taxon>
        <taxon>Balneolales</taxon>
        <taxon>Balneolaceae</taxon>
        <taxon>Rhodohalobacter</taxon>
    </lineage>
</organism>
<dbReference type="InterPro" id="IPR006685">
    <property type="entry name" value="MscS_channel_2nd"/>
</dbReference>
<dbReference type="InterPro" id="IPR008910">
    <property type="entry name" value="MSC_TM_helix"/>
</dbReference>
<evidence type="ECO:0000256" key="3">
    <source>
        <dbReference type="ARBA" id="ARBA00022475"/>
    </source>
</evidence>
<protein>
    <submittedName>
        <fullName evidence="10">Mechanosensitive ion channel family protein</fullName>
    </submittedName>
</protein>
<dbReference type="PANTHER" id="PTHR30221:SF1">
    <property type="entry name" value="SMALL-CONDUCTANCE MECHANOSENSITIVE CHANNEL"/>
    <property type="match status" value="1"/>
</dbReference>
<gene>
    <name evidence="10" type="ORF">L6773_13865</name>
</gene>
<evidence type="ECO:0000313" key="11">
    <source>
        <dbReference type="Proteomes" id="UP001165366"/>
    </source>
</evidence>
<feature type="domain" description="Mechanosensitive ion channel MscS C-terminal" evidence="9">
    <location>
        <begin position="181"/>
        <end position="242"/>
    </location>
</feature>
<dbReference type="SUPFAM" id="SSF82689">
    <property type="entry name" value="Mechanosensitive channel protein MscS (YggB), C-terminal domain"/>
    <property type="match status" value="1"/>
</dbReference>
<reference evidence="10" key="1">
    <citation type="submission" date="2022-01" db="EMBL/GenBank/DDBJ databases">
        <authorList>
            <person name="Wang Y."/>
        </authorList>
    </citation>
    <scope>NUCLEOTIDE SEQUENCE</scope>
    <source>
        <strain evidence="10">WB101</strain>
    </source>
</reference>
<dbReference type="Gene3D" id="3.30.70.100">
    <property type="match status" value="1"/>
</dbReference>
<evidence type="ECO:0000313" key="10">
    <source>
        <dbReference type="EMBL" id="MCG2589661.1"/>
    </source>
</evidence>
<dbReference type="InterPro" id="IPR049278">
    <property type="entry name" value="MS_channel_C"/>
</dbReference>
<dbReference type="Pfam" id="PF21082">
    <property type="entry name" value="MS_channel_3rd"/>
    <property type="match status" value="1"/>
</dbReference>
<dbReference type="Gene3D" id="2.30.30.60">
    <property type="match status" value="1"/>
</dbReference>
<keyword evidence="11" id="KW-1185">Reference proteome</keyword>
<name>A0ABS9KFM0_9BACT</name>
<evidence type="ECO:0000256" key="4">
    <source>
        <dbReference type="ARBA" id="ARBA00022692"/>
    </source>
</evidence>
<dbReference type="Proteomes" id="UP001165366">
    <property type="component" value="Unassembled WGS sequence"/>
</dbReference>
<dbReference type="Pfam" id="PF00924">
    <property type="entry name" value="MS_channel_2nd"/>
    <property type="match status" value="1"/>
</dbReference>
<dbReference type="SUPFAM" id="SSF50182">
    <property type="entry name" value="Sm-like ribonucleoproteins"/>
    <property type="match status" value="1"/>
</dbReference>
<dbReference type="InterPro" id="IPR010920">
    <property type="entry name" value="LSM_dom_sf"/>
</dbReference>
<proteinExistence type="inferred from homology"/>
<comment type="subcellular location">
    <subcellularLocation>
        <location evidence="1">Cell membrane</location>
        <topology evidence="1">Multi-pass membrane protein</topology>
    </subcellularLocation>
</comment>
<keyword evidence="3" id="KW-1003">Cell membrane</keyword>
<evidence type="ECO:0000256" key="2">
    <source>
        <dbReference type="ARBA" id="ARBA00008017"/>
    </source>
</evidence>
<dbReference type="InterPro" id="IPR011014">
    <property type="entry name" value="MscS_channel_TM-2"/>
</dbReference>
<comment type="caution">
    <text evidence="10">The sequence shown here is derived from an EMBL/GenBank/DDBJ whole genome shotgun (WGS) entry which is preliminary data.</text>
</comment>
<dbReference type="Gene3D" id="1.10.287.1260">
    <property type="match status" value="1"/>
</dbReference>
<accession>A0ABS9KFM0</accession>
<dbReference type="Pfam" id="PF05552">
    <property type="entry name" value="MS_channel_1st_1"/>
    <property type="match status" value="1"/>
</dbReference>
<keyword evidence="5 7" id="KW-1133">Transmembrane helix</keyword>
<feature type="transmembrane region" description="Helical" evidence="7">
    <location>
        <begin position="20"/>
        <end position="40"/>
    </location>
</feature>
<keyword evidence="6 7" id="KW-0472">Membrane</keyword>
<keyword evidence="4 7" id="KW-0812">Transmembrane</keyword>
<dbReference type="SUPFAM" id="SSF82861">
    <property type="entry name" value="Mechanosensitive channel protein MscS (YggB), transmembrane region"/>
    <property type="match status" value="1"/>
</dbReference>
<evidence type="ECO:0000256" key="7">
    <source>
        <dbReference type="SAM" id="Phobius"/>
    </source>
</evidence>
<dbReference type="InterPro" id="IPR011066">
    <property type="entry name" value="MscS_channel_C_sf"/>
</dbReference>
<dbReference type="InterPro" id="IPR023408">
    <property type="entry name" value="MscS_beta-dom_sf"/>
</dbReference>
<feature type="domain" description="Mechanosensitive ion channel MscS" evidence="8">
    <location>
        <begin position="110"/>
        <end position="173"/>
    </location>
</feature>
<sequence length="293" mass="32568">MFESIQEALLYEYERLIVFLPRLIIAIIIAIIVYTIGKWVAKGTVSFLKKSSIPDTYHDYFGKLIRIIGVFVAFVVFLNLIGYQTLAASLLAGGGLTAVMLGFAFKDIGENFLAGFFLAFSRPFTTDDVIETEGIRGQVKGIQLRHTHIRTSEGCDVFVPSAQLFTRPLHNYTLDGLRRGNFVVGIDYADDSQKAADLLLETTKATKGVLSTPEASVQIQGFDSSFVNIQVFFWIKAKNQEADLSVVRTHAMNSCRKMLIDQNFTVSSNVSTTVELKPVDVLLQNQQESSENS</sequence>
<evidence type="ECO:0000259" key="9">
    <source>
        <dbReference type="Pfam" id="PF21082"/>
    </source>
</evidence>
<dbReference type="PANTHER" id="PTHR30221">
    <property type="entry name" value="SMALL-CONDUCTANCE MECHANOSENSITIVE CHANNEL"/>
    <property type="match status" value="1"/>
</dbReference>